<proteinExistence type="predicted"/>
<name>A0A8H3WU73_GIGMA</name>
<organism evidence="2 3">
    <name type="scientific">Gigaspora margarita</name>
    <dbReference type="NCBI Taxonomy" id="4874"/>
    <lineage>
        <taxon>Eukaryota</taxon>
        <taxon>Fungi</taxon>
        <taxon>Fungi incertae sedis</taxon>
        <taxon>Mucoromycota</taxon>
        <taxon>Glomeromycotina</taxon>
        <taxon>Glomeromycetes</taxon>
        <taxon>Diversisporales</taxon>
        <taxon>Gigasporaceae</taxon>
        <taxon>Gigaspora</taxon>
    </lineage>
</organism>
<dbReference type="AlphaFoldDB" id="A0A8H3WU73"/>
<keyword evidence="3" id="KW-1185">Reference proteome</keyword>
<evidence type="ECO:0000313" key="3">
    <source>
        <dbReference type="Proteomes" id="UP000439903"/>
    </source>
</evidence>
<dbReference type="EMBL" id="WTPW01003209">
    <property type="protein sequence ID" value="KAF0350904.1"/>
    <property type="molecule type" value="Genomic_DNA"/>
</dbReference>
<accession>A0A8H3WU73</accession>
<reference evidence="2 3" key="1">
    <citation type="journal article" date="2019" name="Environ. Microbiol.">
        <title>At the nexus of three kingdoms: the genome of the mycorrhizal fungus Gigaspora margarita provides insights into plant, endobacterial and fungal interactions.</title>
        <authorList>
            <person name="Venice F."/>
            <person name="Ghignone S."/>
            <person name="Salvioli di Fossalunga A."/>
            <person name="Amselem J."/>
            <person name="Novero M."/>
            <person name="Xianan X."/>
            <person name="Sedzielewska Toro K."/>
            <person name="Morin E."/>
            <person name="Lipzen A."/>
            <person name="Grigoriev I.V."/>
            <person name="Henrissat B."/>
            <person name="Martin F.M."/>
            <person name="Bonfante P."/>
        </authorList>
    </citation>
    <scope>NUCLEOTIDE SEQUENCE [LARGE SCALE GENOMIC DNA]</scope>
    <source>
        <strain evidence="2 3">BEG34</strain>
    </source>
</reference>
<feature type="compositionally biased region" description="Basic and acidic residues" evidence="1">
    <location>
        <begin position="35"/>
        <end position="49"/>
    </location>
</feature>
<sequence length="123" mass="14097">MKACYKKLFTAIFSDPNDTKNRKNVKFLPPSKGESSTKDKESELVEDKKSRGKKRRKLQQSESSSRKGKCIRRKASINILESPKDMHQISETFKASLEDAGTFTTSAEHWQLSIYDTEHPQES</sequence>
<gene>
    <name evidence="2" type="ORF">F8M41_015389</name>
</gene>
<comment type="caution">
    <text evidence="2">The sequence shown here is derived from an EMBL/GenBank/DDBJ whole genome shotgun (WGS) entry which is preliminary data.</text>
</comment>
<dbReference type="Proteomes" id="UP000439903">
    <property type="component" value="Unassembled WGS sequence"/>
</dbReference>
<feature type="region of interest" description="Disordered" evidence="1">
    <location>
        <begin position="15"/>
        <end position="74"/>
    </location>
</feature>
<evidence type="ECO:0000313" key="2">
    <source>
        <dbReference type="EMBL" id="KAF0350904.1"/>
    </source>
</evidence>
<protein>
    <submittedName>
        <fullName evidence="2">Uncharacterized protein</fullName>
    </submittedName>
</protein>
<evidence type="ECO:0000256" key="1">
    <source>
        <dbReference type="SAM" id="MobiDB-lite"/>
    </source>
</evidence>